<dbReference type="PATRIC" id="fig|1173020.3.peg.5209"/>
<feature type="domain" description="Virulence-associated protein E-like" evidence="2">
    <location>
        <begin position="463"/>
        <end position="665"/>
    </location>
</feature>
<dbReference type="Gene3D" id="3.30.70.1790">
    <property type="entry name" value="RepB DNA-primase, N-terminal domain"/>
    <property type="match status" value="1"/>
</dbReference>
<evidence type="ECO:0000256" key="1">
    <source>
        <dbReference type="SAM" id="MobiDB-lite"/>
    </source>
</evidence>
<feature type="region of interest" description="Disordered" evidence="1">
    <location>
        <begin position="295"/>
        <end position="316"/>
    </location>
</feature>
<evidence type="ECO:0000259" key="2">
    <source>
        <dbReference type="Pfam" id="PF05272"/>
    </source>
</evidence>
<sequence length="873" mass="98247">MNDTQGQLQLLGYKDGESVFYRAIADNNPRKLSAKFPATPCELDTLNNEGFNIYVVVNGGGDKDADVVACKAIFYEHDDLPKEDQLTFWQSLGLPTPTFQVDTGGKSIHSYWVFNAAISVDLWKVLQKDLLNYSEADRTIKNPSRVMRLAGFKHQKTGVVASIVSKSGTKYSYDELRSLVPPTPVAVKEKKQKQEPAAGKVASTKRAKSFDSTPTGIPIERLLTKAHREALGGVFEGSRDNMGLEIACDLIGVESLGSIECDYKGKNYTLEIEQNARELFTDYCRGCNPPLDERDEERIWNSASQRDGEPSNRDEDAMKNCARSYLKELISTTRSTGSKHQASAPVKNESGCDYPALAKRLGITLIQDDRGNVKSKLVELTLNLFNLLGEKLRLNQMTNDYEFEGKPLDLNHIKSFISQNLGCDSSTENCIQAVHAIASRFAFHPVRDYLESLKDSPLVDFEVFDNLATLFLGNSDPLANRMLAKTLIGAVARVKKPGTKVDTLTVLQGGQGFLKSTFLKVLAGDSWFCDDIRDLESKDEIAKLARYWLIELAEVDYLMGRKEVEAFKRFLSTTADTYRPPYGRSNIRNERTCALFATTNKSEFLKDPTGSRRYWVIKVGTKIDCDLVSKYRDIIWATALAAYDRGDTWWLDDNEESQREAAAVDFQEIDPWQDVLENKWAVVPVIEKDNLEIVQIDSIFQILEVPIERRTQASRNRIGAILRNLGFENKPIWYDGKTRKLYVRFTSLIEETGKAGKEVAKNHPQHGIHALPVSDDKQVRTGKEFETSEAENNTTHGIRALPVSENKQVRKTGKEFEKHSLSERDRVYIPACAKYGVISRIAPKQGKDGLYARVKLEEDGSERDLLLEYLEVA</sequence>
<dbReference type="PANTHER" id="PTHR34985">
    <property type="entry name" value="SLR0554 PROTEIN"/>
    <property type="match status" value="1"/>
</dbReference>
<reference evidence="3 4" key="1">
    <citation type="submission" date="2012-05" db="EMBL/GenBank/DDBJ databases">
        <title>Finished chromosome of genome of Chamaesiphon sp. PCC 6605.</title>
        <authorList>
            <consortium name="US DOE Joint Genome Institute"/>
            <person name="Gugger M."/>
            <person name="Coursin T."/>
            <person name="Rippka R."/>
            <person name="Tandeau De Marsac N."/>
            <person name="Huntemann M."/>
            <person name="Wei C.-L."/>
            <person name="Han J."/>
            <person name="Detter J.C."/>
            <person name="Han C."/>
            <person name="Tapia R."/>
            <person name="Chen A."/>
            <person name="Kyrpides N."/>
            <person name="Mavromatis K."/>
            <person name="Markowitz V."/>
            <person name="Szeto E."/>
            <person name="Ivanova N."/>
            <person name="Pagani I."/>
            <person name="Pati A."/>
            <person name="Goodwin L."/>
            <person name="Nordberg H.P."/>
            <person name="Cantor M.N."/>
            <person name="Hua S.X."/>
            <person name="Woyke T."/>
            <person name="Kerfeld C.A."/>
        </authorList>
    </citation>
    <scope>NUCLEOTIDE SEQUENCE [LARGE SCALE GENOMIC DNA]</scope>
    <source>
        <strain evidence="4">ATCC 27169 / PCC 6605</strain>
    </source>
</reference>
<feature type="compositionally biased region" description="Basic and acidic residues" evidence="1">
    <location>
        <begin position="306"/>
        <end position="316"/>
    </location>
</feature>
<evidence type="ECO:0000313" key="3">
    <source>
        <dbReference type="EMBL" id="AFY95478.1"/>
    </source>
</evidence>
<proteinExistence type="predicted"/>
<protein>
    <submittedName>
        <fullName evidence="3">Putative P-loop ATPase</fullName>
    </submittedName>
</protein>
<dbReference type="AlphaFoldDB" id="K9ULE3"/>
<dbReference type="KEGG" id="cmp:Cha6605_4559"/>
<name>K9ULE3_CHAP6</name>
<keyword evidence="4" id="KW-1185">Reference proteome</keyword>
<gene>
    <name evidence="3" type="ORF">Cha6605_4559</name>
</gene>
<dbReference type="HOGENOM" id="CLU_366319_0_0_3"/>
<organism evidence="3 4">
    <name type="scientific">Chamaesiphon minutus (strain ATCC 27169 / PCC 6605)</name>
    <dbReference type="NCBI Taxonomy" id="1173020"/>
    <lineage>
        <taxon>Bacteria</taxon>
        <taxon>Bacillati</taxon>
        <taxon>Cyanobacteriota</taxon>
        <taxon>Cyanophyceae</taxon>
        <taxon>Gomontiellales</taxon>
        <taxon>Chamaesiphonaceae</taxon>
        <taxon>Chamaesiphon</taxon>
    </lineage>
</organism>
<dbReference type="RefSeq" id="WP_015161577.1">
    <property type="nucleotide sequence ID" value="NC_019697.1"/>
</dbReference>
<dbReference type="eggNOG" id="COG5545">
    <property type="taxonomic scope" value="Bacteria"/>
</dbReference>
<dbReference type="STRING" id="1173020.Cha6605_4559"/>
<dbReference type="OrthoDB" id="9763644at2"/>
<evidence type="ECO:0000313" key="4">
    <source>
        <dbReference type="Proteomes" id="UP000010366"/>
    </source>
</evidence>
<feature type="region of interest" description="Disordered" evidence="1">
    <location>
        <begin position="185"/>
        <end position="211"/>
    </location>
</feature>
<dbReference type="EMBL" id="CP003600">
    <property type="protein sequence ID" value="AFY95478.1"/>
    <property type="molecule type" value="Genomic_DNA"/>
</dbReference>
<dbReference type="PANTHER" id="PTHR34985:SF1">
    <property type="entry name" value="SLR0554 PROTEIN"/>
    <property type="match status" value="1"/>
</dbReference>
<dbReference type="InterPro" id="IPR007936">
    <property type="entry name" value="VapE-like_dom"/>
</dbReference>
<accession>K9ULE3</accession>
<dbReference type="Proteomes" id="UP000010366">
    <property type="component" value="Chromosome"/>
</dbReference>
<dbReference type="Pfam" id="PF05272">
    <property type="entry name" value="VapE-like_dom"/>
    <property type="match status" value="1"/>
</dbReference>